<accession>A0A0W0VLB1</accession>
<dbReference type="PATRIC" id="fig|45067.4.peg.1678"/>
<evidence type="ECO:0000313" key="2">
    <source>
        <dbReference type="EMBL" id="KTD20871.1"/>
    </source>
</evidence>
<dbReference type="AlphaFoldDB" id="A0A0W0VLB1"/>
<evidence type="ECO:0000256" key="1">
    <source>
        <dbReference type="SAM" id="SignalP"/>
    </source>
</evidence>
<feature type="chain" id="PRO_5006914897" evidence="1">
    <location>
        <begin position="23"/>
        <end position="104"/>
    </location>
</feature>
<organism evidence="2 3">
    <name type="scientific">Legionella lansingensis</name>
    <dbReference type="NCBI Taxonomy" id="45067"/>
    <lineage>
        <taxon>Bacteria</taxon>
        <taxon>Pseudomonadati</taxon>
        <taxon>Pseudomonadota</taxon>
        <taxon>Gammaproteobacteria</taxon>
        <taxon>Legionellales</taxon>
        <taxon>Legionellaceae</taxon>
        <taxon>Legionella</taxon>
    </lineage>
</organism>
<feature type="signal peptide" evidence="1">
    <location>
        <begin position="1"/>
        <end position="22"/>
    </location>
</feature>
<comment type="caution">
    <text evidence="2">The sequence shown here is derived from an EMBL/GenBank/DDBJ whole genome shotgun (WGS) entry which is preliminary data.</text>
</comment>
<dbReference type="EMBL" id="LNYI01000033">
    <property type="protein sequence ID" value="KTD20871.1"/>
    <property type="molecule type" value="Genomic_DNA"/>
</dbReference>
<dbReference type="STRING" id="45067.Llan_1601"/>
<reference evidence="2 3" key="1">
    <citation type="submission" date="2015-11" db="EMBL/GenBank/DDBJ databases">
        <title>Genomic analysis of 38 Legionella species identifies large and diverse effector repertoires.</title>
        <authorList>
            <person name="Burstein D."/>
            <person name="Amaro F."/>
            <person name="Zusman T."/>
            <person name="Lifshitz Z."/>
            <person name="Cohen O."/>
            <person name="Gilbert J.A."/>
            <person name="Pupko T."/>
            <person name="Shuman H.A."/>
            <person name="Segal G."/>
        </authorList>
    </citation>
    <scope>NUCLEOTIDE SEQUENCE [LARGE SCALE GENOMIC DNA]</scope>
    <source>
        <strain evidence="2 3">ATCC 49751</strain>
    </source>
</reference>
<keyword evidence="1" id="KW-0732">Signal</keyword>
<dbReference type="OrthoDB" id="5648490at2"/>
<dbReference type="Proteomes" id="UP000054869">
    <property type="component" value="Unassembled WGS sequence"/>
</dbReference>
<protein>
    <submittedName>
        <fullName evidence="2">Uncharacterized protein</fullName>
    </submittedName>
</protein>
<evidence type="ECO:0000313" key="3">
    <source>
        <dbReference type="Proteomes" id="UP000054869"/>
    </source>
</evidence>
<name>A0A0W0VLB1_9GAMM</name>
<dbReference type="eggNOG" id="ENOG5031F1H">
    <property type="taxonomic scope" value="Bacteria"/>
</dbReference>
<proteinExistence type="predicted"/>
<keyword evidence="3" id="KW-1185">Reference proteome</keyword>
<sequence>MKSYLPLSLLIVALFSAFSAQAAGQQMWIKGTQAKLLYNSLTGPKVQEDGTAGHLYRIGTSILCRYTNADITKKGKKVPPYAPCRYACTIKFDHNGLASPGQNP</sequence>
<dbReference type="RefSeq" id="WP_028372385.1">
    <property type="nucleotide sequence ID" value="NZ_CAAAJD010000002.1"/>
</dbReference>
<gene>
    <name evidence="2" type="ORF">Llan_1601</name>
</gene>